<reference evidence="1 2" key="1">
    <citation type="submission" date="2021-04" db="EMBL/GenBank/DDBJ databases">
        <authorList>
            <person name="Bliznina A."/>
        </authorList>
    </citation>
    <scope>NUCLEOTIDE SEQUENCE [LARGE SCALE GENOMIC DNA]</scope>
</reference>
<dbReference type="EMBL" id="OU015567">
    <property type="protein sequence ID" value="CAG5111773.1"/>
    <property type="molecule type" value="Genomic_DNA"/>
</dbReference>
<dbReference type="Proteomes" id="UP001158576">
    <property type="component" value="Chromosome 2"/>
</dbReference>
<evidence type="ECO:0000313" key="1">
    <source>
        <dbReference type="EMBL" id="CAG5111773.1"/>
    </source>
</evidence>
<sequence>MKLSACCRRDSKYVKEAPEKRKFFERFYLLTIRRRQQEERLSKHKNFPEGMKMAFHKENEQDVIAFRRCSIKKYQGRKFSSLIDLQNEDGEKTSYTEQDYHNAYKNLMKIKLLRQEKDLERAECIEHSEFDDKLSRVTKVLKKQHLSHRNVFGSTSLSNVRFNI</sequence>
<keyword evidence="2" id="KW-1185">Reference proteome</keyword>
<gene>
    <name evidence="1" type="ORF">OKIOD_LOCUS14812</name>
</gene>
<proteinExistence type="predicted"/>
<name>A0ABN7TB82_OIKDI</name>
<accession>A0ABN7TB82</accession>
<organism evidence="1 2">
    <name type="scientific">Oikopleura dioica</name>
    <name type="common">Tunicate</name>
    <dbReference type="NCBI Taxonomy" id="34765"/>
    <lineage>
        <taxon>Eukaryota</taxon>
        <taxon>Metazoa</taxon>
        <taxon>Chordata</taxon>
        <taxon>Tunicata</taxon>
        <taxon>Appendicularia</taxon>
        <taxon>Copelata</taxon>
        <taxon>Oikopleuridae</taxon>
        <taxon>Oikopleura</taxon>
    </lineage>
</organism>
<evidence type="ECO:0000313" key="2">
    <source>
        <dbReference type="Proteomes" id="UP001158576"/>
    </source>
</evidence>
<protein>
    <submittedName>
        <fullName evidence="1">Oidioi.mRNA.OKI2018_I69.chr2.g6047.t1.cds</fullName>
    </submittedName>
</protein>